<sequence length="435" mass="49322">MTLTEAAFWTKRFGVIALVAGFIFILVLMLLFTSRETTLPPEYLTANFACTEKKDDFLKHKLEIPGLQINPDSEMIFELQTDTGKVDSLPNIVNVYRYTNLGQIINSQGEAKILSKKLGFDPERFVRQGTTAYVWADNSTQRSLIVRARDLNFTMKTDFEKIRRLRRDIDLPTEREAPSIATNALRSLGILDQAYTEVQPTIHLIDINPDGSFSQAESLITAELIRVDFLRKVPMISIATNLEGAQLMVDSLTRKNLSYELGSSIVNDQRVEVYNFSTLLTYQYPVKTNISVYIGPKDDSTKILPNIYQIEYNTWSIESESCGTYELISPSLALQKIQEGEGSIVYLNSSGDEVRDYTPVSVNKFRVDNIYITYFEGTAEQQYLQPVYMVEGQAELKGGERADFFIYYPAINYGIVQDKIELPPAPVKEKGLLSF</sequence>
<keyword evidence="1" id="KW-0812">Transmembrane</keyword>
<evidence type="ECO:0000256" key="1">
    <source>
        <dbReference type="SAM" id="Phobius"/>
    </source>
</evidence>
<proteinExistence type="predicted"/>
<gene>
    <name evidence="2" type="ORF">CVU76_01615</name>
</gene>
<protein>
    <submittedName>
        <fullName evidence="2">Uncharacterized protein</fullName>
    </submittedName>
</protein>
<evidence type="ECO:0000313" key="2">
    <source>
        <dbReference type="EMBL" id="PKN02714.1"/>
    </source>
</evidence>
<keyword evidence="1" id="KW-1133">Transmembrane helix</keyword>
<organism evidence="2 3">
    <name type="scientific">Candidatus Dojkabacteria bacterium HGW-Dojkabacteria-1</name>
    <dbReference type="NCBI Taxonomy" id="2013761"/>
    <lineage>
        <taxon>Bacteria</taxon>
        <taxon>Candidatus Dojkabacteria</taxon>
    </lineage>
</organism>
<reference evidence="2 3" key="1">
    <citation type="journal article" date="2017" name="ISME J.">
        <title>Potential for microbial H2 and metal transformations associated with novel bacteria and archaea in deep terrestrial subsurface sediments.</title>
        <authorList>
            <person name="Hernsdorf A.W."/>
            <person name="Amano Y."/>
            <person name="Miyakawa K."/>
            <person name="Ise K."/>
            <person name="Suzuki Y."/>
            <person name="Anantharaman K."/>
            <person name="Probst A."/>
            <person name="Burstein D."/>
            <person name="Thomas B.C."/>
            <person name="Banfield J.F."/>
        </authorList>
    </citation>
    <scope>NUCLEOTIDE SEQUENCE [LARGE SCALE GENOMIC DNA]</scope>
    <source>
        <strain evidence="2">HGW-Dojkabacteria-1</strain>
    </source>
</reference>
<dbReference type="AlphaFoldDB" id="A0A2N2F3B7"/>
<keyword evidence="1" id="KW-0472">Membrane</keyword>
<dbReference type="EMBL" id="PHAO01000001">
    <property type="protein sequence ID" value="PKN02714.1"/>
    <property type="molecule type" value="Genomic_DNA"/>
</dbReference>
<dbReference type="Proteomes" id="UP000233417">
    <property type="component" value="Unassembled WGS sequence"/>
</dbReference>
<comment type="caution">
    <text evidence="2">The sequence shown here is derived from an EMBL/GenBank/DDBJ whole genome shotgun (WGS) entry which is preliminary data.</text>
</comment>
<accession>A0A2N2F3B7</accession>
<evidence type="ECO:0000313" key="3">
    <source>
        <dbReference type="Proteomes" id="UP000233417"/>
    </source>
</evidence>
<feature type="transmembrane region" description="Helical" evidence="1">
    <location>
        <begin position="12"/>
        <end position="32"/>
    </location>
</feature>
<name>A0A2N2F3B7_9BACT</name>